<feature type="transmembrane region" description="Helical" evidence="1">
    <location>
        <begin position="12"/>
        <end position="30"/>
    </location>
</feature>
<comment type="caution">
    <text evidence="2">The sequence shown here is derived from an EMBL/GenBank/DDBJ whole genome shotgun (WGS) entry which is preliminary data.</text>
</comment>
<dbReference type="Proteomes" id="UP000432715">
    <property type="component" value="Unassembled WGS sequence"/>
</dbReference>
<keyword evidence="1" id="KW-0472">Membrane</keyword>
<dbReference type="RefSeq" id="WP_151860213.1">
    <property type="nucleotide sequence ID" value="NZ_WBZC01000010.1"/>
</dbReference>
<keyword evidence="1" id="KW-1133">Transmembrane helix</keyword>
<evidence type="ECO:0000256" key="1">
    <source>
        <dbReference type="SAM" id="Phobius"/>
    </source>
</evidence>
<organism evidence="2 3">
    <name type="scientific">Alkaliphilus pronyensis</name>
    <dbReference type="NCBI Taxonomy" id="1482732"/>
    <lineage>
        <taxon>Bacteria</taxon>
        <taxon>Bacillati</taxon>
        <taxon>Bacillota</taxon>
        <taxon>Clostridia</taxon>
        <taxon>Peptostreptococcales</taxon>
        <taxon>Natronincolaceae</taxon>
        <taxon>Alkaliphilus</taxon>
    </lineage>
</organism>
<dbReference type="InterPro" id="IPR024232">
    <property type="entry name" value="SpoIIIAH"/>
</dbReference>
<keyword evidence="3" id="KW-1185">Reference proteome</keyword>
<dbReference type="EMBL" id="WBZC01000010">
    <property type="protein sequence ID" value="KAB3537381.1"/>
    <property type="molecule type" value="Genomic_DNA"/>
</dbReference>
<reference evidence="2 3" key="1">
    <citation type="submission" date="2019-10" db="EMBL/GenBank/DDBJ databases">
        <title>Alkaliphilus serpentinus sp. nov. and Alkaliphilus pronyensis sp. nov., two novel anaerobic alkaliphilic species isolated from the serpentinized-hosted hydrothermal field of the Prony Bay (New Caledonia).</title>
        <authorList>
            <person name="Postec A."/>
        </authorList>
    </citation>
    <scope>NUCLEOTIDE SEQUENCE [LARGE SCALE GENOMIC DNA]</scope>
    <source>
        <strain evidence="2 3">LacV</strain>
    </source>
</reference>
<dbReference type="Gene3D" id="1.10.287.4300">
    <property type="entry name" value="Stage III sporulation protein AH-like"/>
    <property type="match status" value="1"/>
</dbReference>
<gene>
    <name evidence="2" type="ORF">F8154_03570</name>
</gene>
<sequence length="230" mass="25798">MKIGGVRRKNFVIFSLVLILGLIGYINYSLNKQSLLQTSSELEGYELMMMEVNKGDVELGIEEGEEGDLVSSNVEEVNVEDTIIVDSLGDDPLNIAEETSAEISKIITSKENMQSSAYFIEGRLERDKKRSELVSHLDGIISSQHTTEEYRNQAQNMKLSIITNSEKEMLIEKMIVAKGFNDVIVYLSDNSINIVVQSEGLVQQEVAQIVDIVTRETDIAMDNIIIMEKE</sequence>
<dbReference type="OrthoDB" id="1707181at2"/>
<accession>A0A6I0F396</accession>
<protein>
    <submittedName>
        <fullName evidence="2">SpoIIIAH-like family protein</fullName>
    </submittedName>
</protein>
<keyword evidence="1" id="KW-0812">Transmembrane</keyword>
<dbReference type="InterPro" id="IPR038503">
    <property type="entry name" value="SpoIIIAH_sf"/>
</dbReference>
<evidence type="ECO:0000313" key="2">
    <source>
        <dbReference type="EMBL" id="KAB3537381.1"/>
    </source>
</evidence>
<name>A0A6I0F396_9FIRM</name>
<evidence type="ECO:0000313" key="3">
    <source>
        <dbReference type="Proteomes" id="UP000432715"/>
    </source>
</evidence>
<dbReference type="AlphaFoldDB" id="A0A6I0F396"/>
<dbReference type="Pfam" id="PF12685">
    <property type="entry name" value="SpoIIIAH"/>
    <property type="match status" value="1"/>
</dbReference>
<proteinExistence type="predicted"/>